<reference evidence="3" key="1">
    <citation type="submission" date="2025-08" db="UniProtKB">
        <authorList>
            <consortium name="RefSeq"/>
        </authorList>
    </citation>
    <scope>IDENTIFICATION</scope>
    <source>
        <strain evidence="3">15112-1751.03</strain>
        <tissue evidence="3">Whole Adult</tissue>
    </source>
</reference>
<feature type="signal peptide" evidence="1">
    <location>
        <begin position="1"/>
        <end position="26"/>
    </location>
</feature>
<evidence type="ECO:0000256" key="1">
    <source>
        <dbReference type="SAM" id="SignalP"/>
    </source>
</evidence>
<dbReference type="OrthoDB" id="7867513at2759"/>
<feature type="chain" id="PRO_5027938145" evidence="1">
    <location>
        <begin position="27"/>
        <end position="94"/>
    </location>
</feature>
<evidence type="ECO:0000313" key="2">
    <source>
        <dbReference type="Proteomes" id="UP000515160"/>
    </source>
</evidence>
<dbReference type="AlphaFoldDB" id="A0A6P8WXL5"/>
<protein>
    <submittedName>
        <fullName evidence="3">Uncharacterized protein LOC117569411 isoform X2</fullName>
    </submittedName>
</protein>
<name>A0A6P8WXL5_DROAB</name>
<sequence length="94" mass="10819">MTNTTTYLLYSYISLVLWQLMSNVFCETLNECINCTLYNGGCQMVKTGWSVFKMSRYDQFSVVKIPEFPGQSEVEYVYDENLANCVSDGYTITD</sequence>
<dbReference type="RefSeq" id="XP_034106439.1">
    <property type="nucleotide sequence ID" value="XM_034250548.2"/>
</dbReference>
<gene>
    <name evidence="3" type="primary">LOC117569411</name>
</gene>
<organism evidence="2 3">
    <name type="scientific">Drosophila albomicans</name>
    <name type="common">Fruit fly</name>
    <dbReference type="NCBI Taxonomy" id="7291"/>
    <lineage>
        <taxon>Eukaryota</taxon>
        <taxon>Metazoa</taxon>
        <taxon>Ecdysozoa</taxon>
        <taxon>Arthropoda</taxon>
        <taxon>Hexapoda</taxon>
        <taxon>Insecta</taxon>
        <taxon>Pterygota</taxon>
        <taxon>Neoptera</taxon>
        <taxon>Endopterygota</taxon>
        <taxon>Diptera</taxon>
        <taxon>Brachycera</taxon>
        <taxon>Muscomorpha</taxon>
        <taxon>Ephydroidea</taxon>
        <taxon>Drosophilidae</taxon>
        <taxon>Drosophila</taxon>
    </lineage>
</organism>
<dbReference type="GeneID" id="117569411"/>
<dbReference type="Proteomes" id="UP000515160">
    <property type="component" value="Chromosome 3"/>
</dbReference>
<keyword evidence="2" id="KW-1185">Reference proteome</keyword>
<evidence type="ECO:0000313" key="3">
    <source>
        <dbReference type="RefSeq" id="XP_034106439.1"/>
    </source>
</evidence>
<proteinExistence type="predicted"/>
<keyword evidence="1" id="KW-0732">Signal</keyword>
<accession>A0A6P8WXL5</accession>